<feature type="compositionally biased region" description="Acidic residues" evidence="1">
    <location>
        <begin position="147"/>
        <end position="159"/>
    </location>
</feature>
<dbReference type="PROSITE" id="PS51257">
    <property type="entry name" value="PROKAR_LIPOPROTEIN"/>
    <property type="match status" value="1"/>
</dbReference>
<dbReference type="AlphaFoldDB" id="A4AA68"/>
<sequence length="159" mass="17651">MVFRFFTAVLFALGLSACVSTPEDSRPPGVERCESFFIYVLCISDLDADGRVDYMYFDDTREIFMYADSLLNELETVLPLHACAIPMSESTRDLSSQLLYSDDIGLSARLAVKAKLAVSYRAAQPAVDACNAALNPSTQTPAAEERPFDDDDDWLEEPE</sequence>
<dbReference type="EMBL" id="AAOA02000003">
    <property type="protein sequence ID" value="EAQ96945.1"/>
    <property type="molecule type" value="Genomic_DNA"/>
</dbReference>
<proteinExistence type="predicted"/>
<keyword evidence="4" id="KW-1185">Reference proteome</keyword>
<dbReference type="eggNOG" id="ENOG5033VFW">
    <property type="taxonomic scope" value="Bacteria"/>
</dbReference>
<comment type="caution">
    <text evidence="3">The sequence shown here is derived from an EMBL/GenBank/DDBJ whole genome shotgun (WGS) entry which is preliminary data.</text>
</comment>
<feature type="region of interest" description="Disordered" evidence="1">
    <location>
        <begin position="133"/>
        <end position="159"/>
    </location>
</feature>
<keyword evidence="2" id="KW-0732">Signal</keyword>
<accession>A4AA68</accession>
<reference evidence="3 4" key="1">
    <citation type="journal article" date="2007" name="Proc. Natl. Acad. Sci. U.S.A.">
        <title>Characterization of a marine gammaproteobacterium capable of aerobic anoxygenic photosynthesis.</title>
        <authorList>
            <person name="Fuchs B.M."/>
            <person name="Spring S."/>
            <person name="Teeling H."/>
            <person name="Quast C."/>
            <person name="Wulf J."/>
            <person name="Schattenhofer M."/>
            <person name="Yan S."/>
            <person name="Ferriera S."/>
            <person name="Johnson J."/>
            <person name="Glockner F.O."/>
            <person name="Amann R."/>
        </authorList>
    </citation>
    <scope>NUCLEOTIDE SEQUENCE [LARGE SCALE GENOMIC DNA]</scope>
    <source>
        <strain evidence="3">KT71</strain>
    </source>
</reference>
<dbReference type="HOGENOM" id="CLU_1658290_0_0_6"/>
<protein>
    <recommendedName>
        <fullName evidence="5">Lipoprotein</fullName>
    </recommendedName>
</protein>
<evidence type="ECO:0000313" key="4">
    <source>
        <dbReference type="Proteomes" id="UP000019205"/>
    </source>
</evidence>
<evidence type="ECO:0000313" key="3">
    <source>
        <dbReference type="EMBL" id="EAQ96945.1"/>
    </source>
</evidence>
<evidence type="ECO:0000256" key="2">
    <source>
        <dbReference type="SAM" id="SignalP"/>
    </source>
</evidence>
<reference evidence="3 4" key="2">
    <citation type="journal article" date="2009" name="PLoS ONE">
        <title>The photosynthetic apparatus and its regulation in the aerobic gammaproteobacterium Congregibacter litoralis gen. nov., sp. nov.</title>
        <authorList>
            <person name="Spring S."/>
            <person name="Lunsdorf H."/>
            <person name="Fuchs B.M."/>
            <person name="Tindall B.J."/>
        </authorList>
    </citation>
    <scope>NUCLEOTIDE SEQUENCE [LARGE SCALE GENOMIC DNA]</scope>
    <source>
        <strain evidence="3">KT71</strain>
    </source>
</reference>
<dbReference type="STRING" id="314285.KT71_11820"/>
<dbReference type="OrthoDB" id="9922975at2"/>
<name>A4AA68_9GAMM</name>
<gene>
    <name evidence="3" type="ORF">KT71_11820</name>
</gene>
<dbReference type="Proteomes" id="UP000019205">
    <property type="component" value="Chromosome"/>
</dbReference>
<feature type="chain" id="PRO_5002665619" description="Lipoprotein" evidence="2">
    <location>
        <begin position="18"/>
        <end position="159"/>
    </location>
</feature>
<dbReference type="RefSeq" id="WP_008294794.1">
    <property type="nucleotide sequence ID" value="NZ_CM002299.1"/>
</dbReference>
<organism evidence="3 4">
    <name type="scientific">Congregibacter litoralis KT71</name>
    <dbReference type="NCBI Taxonomy" id="314285"/>
    <lineage>
        <taxon>Bacteria</taxon>
        <taxon>Pseudomonadati</taxon>
        <taxon>Pseudomonadota</taxon>
        <taxon>Gammaproteobacteria</taxon>
        <taxon>Cellvibrionales</taxon>
        <taxon>Halieaceae</taxon>
        <taxon>Congregibacter</taxon>
    </lineage>
</organism>
<evidence type="ECO:0000256" key="1">
    <source>
        <dbReference type="SAM" id="MobiDB-lite"/>
    </source>
</evidence>
<feature type="signal peptide" evidence="2">
    <location>
        <begin position="1"/>
        <end position="17"/>
    </location>
</feature>
<evidence type="ECO:0008006" key="5">
    <source>
        <dbReference type="Google" id="ProtNLM"/>
    </source>
</evidence>